<dbReference type="PROSITE" id="PS50893">
    <property type="entry name" value="ABC_TRANSPORTER_2"/>
    <property type="match status" value="1"/>
</dbReference>
<dbReference type="InterPro" id="IPR008984">
    <property type="entry name" value="SMAD_FHA_dom_sf"/>
</dbReference>
<dbReference type="PANTHER" id="PTHR48041">
    <property type="entry name" value="ABC TRANSPORTER G FAMILY MEMBER 28"/>
    <property type="match status" value="1"/>
</dbReference>
<evidence type="ECO:0000313" key="13">
    <source>
        <dbReference type="Proteomes" id="UP000248857"/>
    </source>
</evidence>
<gene>
    <name evidence="12" type="ORF">C1752_04332</name>
</gene>
<keyword evidence="5 12" id="KW-0067">ATP-binding</keyword>
<keyword evidence="2" id="KW-0813">Transport</keyword>
<dbReference type="GO" id="GO:0140359">
    <property type="term" value="F:ABC-type transporter activity"/>
    <property type="evidence" value="ECO:0007669"/>
    <property type="project" value="InterPro"/>
</dbReference>
<comment type="caution">
    <text evidence="12">The sequence shown here is derived from an EMBL/GenBank/DDBJ whole genome shotgun (WGS) entry which is preliminary data.</text>
</comment>
<name>A0A2W1JD62_9CYAN</name>
<accession>A0A2W1JD62</accession>
<feature type="domain" description="FHA" evidence="10">
    <location>
        <begin position="27"/>
        <end position="77"/>
    </location>
</feature>
<evidence type="ECO:0000256" key="9">
    <source>
        <dbReference type="SAM" id="Phobius"/>
    </source>
</evidence>
<dbReference type="EC" id="3.6.3.-" evidence="12"/>
<evidence type="ECO:0000256" key="1">
    <source>
        <dbReference type="ARBA" id="ARBA00004141"/>
    </source>
</evidence>
<evidence type="ECO:0000259" key="11">
    <source>
        <dbReference type="PROSITE" id="PS50893"/>
    </source>
</evidence>
<dbReference type="Pfam" id="PF00498">
    <property type="entry name" value="FHA"/>
    <property type="match status" value="2"/>
</dbReference>
<evidence type="ECO:0000256" key="4">
    <source>
        <dbReference type="ARBA" id="ARBA00022741"/>
    </source>
</evidence>
<feature type="domain" description="FHA" evidence="10">
    <location>
        <begin position="124"/>
        <end position="173"/>
    </location>
</feature>
<dbReference type="InterPro" id="IPR003593">
    <property type="entry name" value="AAA+_ATPase"/>
</dbReference>
<dbReference type="PANTHER" id="PTHR48041:SF139">
    <property type="entry name" value="PROTEIN SCARLET"/>
    <property type="match status" value="1"/>
</dbReference>
<evidence type="ECO:0000256" key="7">
    <source>
        <dbReference type="ARBA" id="ARBA00023136"/>
    </source>
</evidence>
<feature type="transmembrane region" description="Helical" evidence="9">
    <location>
        <begin position="555"/>
        <end position="577"/>
    </location>
</feature>
<keyword evidence="3 9" id="KW-0812">Transmembrane</keyword>
<dbReference type="Pfam" id="PF01061">
    <property type="entry name" value="ABC2_membrane"/>
    <property type="match status" value="1"/>
</dbReference>
<feature type="transmembrane region" description="Helical" evidence="9">
    <location>
        <begin position="671"/>
        <end position="690"/>
    </location>
</feature>
<sequence length="871" mass="96685">MSNIAARLEVYQGSVLVQTIHLSQGSVTLGRAPDNTVPLNDDLTVSRRHAQVVWSTDHYVLTDLSSSVGTSVNDVKLVPHQPQALVNCDRISIGTFELVFQESAVGPKQAAPNQTLNLKGRQTLSLGRDPLNDMIIDHPASSRFHAQIQKAKGDYLLEDLSSTNGTFVNGKPLSERRVLKVGDVIRIGPTHLTFNVDETLFKVNEAGNLRLDAIDLNKKISKGLNLLNNISLSIQAREFVAIAGVSGGGKSTLLDALNGFRPATSGYVLVNGTDLYKNFNAYRNEIGYVPQRDIVHMELTVEQALDFAGKLRMPADTTRAERKQRVDEVLVDLNLSARRSVPIKSLSGGQLKRVSIGVELLTKPSLFFLDEATSGLDPGTETELMQLLRKLADQGRTILLITHATENVTLCDQVVFMARGGNLAYFGPPQEATQHFEVERFNQIYRRVEHERSPEDWHQTFQNSPQHQRYVVERQQNLEQRSKPQGRRLRQQAPGANVKRVSAWRQFLILSQRNLAILGRDRINLMLMLAVAPLIGLLDLMTWRKPLFSTADGTPSLTVTMLFTTVLFAVMVGSLPAMREIVKEIDIYKRERIIGLQIIPYVLSKVWLSVVLALYQAGVFLLFKVIAVSDFPTAPNILLGMYVTLVLAFIGGMLMGLFGSAIAPNPGVAPLLVLIFLLPQIIFGGGVFPLDTFGPSGQVFNQFALTKWPFEVLVTLSDMGQDIAKDPCWIQVINEEKKLADFDDQAKQDCPCMGESIFKDCEFPGIRTSYKPVVDDPEPTEPTKPTGTDARSASVQDQYEADLDQYQEDFTEWTLEREGAISTAEGKVDGIAKKFSQTFDVNVRQHLIIFSSFLMSILGLILAVQKIKDVL</sequence>
<dbReference type="InterPro" id="IPR003439">
    <property type="entry name" value="ABC_transporter-like_ATP-bd"/>
</dbReference>
<evidence type="ECO:0000256" key="3">
    <source>
        <dbReference type="ARBA" id="ARBA00022692"/>
    </source>
</evidence>
<protein>
    <submittedName>
        <fullName evidence="12">ABC transporter ATP-binding/permease protein</fullName>
        <ecNumber evidence="12">3.6.3.-</ecNumber>
    </submittedName>
</protein>
<feature type="transmembrane region" description="Helical" evidence="9">
    <location>
        <begin position="523"/>
        <end position="543"/>
    </location>
</feature>
<evidence type="ECO:0000259" key="10">
    <source>
        <dbReference type="PROSITE" id="PS50006"/>
    </source>
</evidence>
<feature type="transmembrane region" description="Helical" evidence="9">
    <location>
        <begin position="637"/>
        <end position="659"/>
    </location>
</feature>
<proteinExistence type="predicted"/>
<reference evidence="12 13" key="1">
    <citation type="journal article" date="2018" name="Sci. Rep.">
        <title>A novel species of the marine cyanobacterium Acaryochloris with a unique pigment content and lifestyle.</title>
        <authorList>
            <person name="Partensky F."/>
            <person name="Six C."/>
            <person name="Ratin M."/>
            <person name="Garczarek L."/>
            <person name="Vaulot D."/>
            <person name="Probert I."/>
            <person name="Calteau A."/>
            <person name="Gourvil P."/>
            <person name="Marie D."/>
            <person name="Grebert T."/>
            <person name="Bouchier C."/>
            <person name="Le Panse S."/>
            <person name="Gachenot M."/>
            <person name="Rodriguez F."/>
            <person name="Garrido J.L."/>
        </authorList>
    </citation>
    <scope>NUCLEOTIDE SEQUENCE [LARGE SCALE GENOMIC DNA]</scope>
    <source>
        <strain evidence="12 13">RCC1774</strain>
    </source>
</reference>
<keyword evidence="13" id="KW-1185">Reference proteome</keyword>
<keyword evidence="4" id="KW-0547">Nucleotide-binding</keyword>
<dbReference type="OrthoDB" id="151099at2"/>
<dbReference type="GO" id="GO:0016020">
    <property type="term" value="C:membrane"/>
    <property type="evidence" value="ECO:0007669"/>
    <property type="project" value="UniProtKB-SubCell"/>
</dbReference>
<evidence type="ECO:0000256" key="6">
    <source>
        <dbReference type="ARBA" id="ARBA00022989"/>
    </source>
</evidence>
<dbReference type="InterPro" id="IPR050352">
    <property type="entry name" value="ABCG_transporters"/>
</dbReference>
<dbReference type="SUPFAM" id="SSF49879">
    <property type="entry name" value="SMAD/FHA domain"/>
    <property type="match status" value="2"/>
</dbReference>
<dbReference type="Proteomes" id="UP000248857">
    <property type="component" value="Unassembled WGS sequence"/>
</dbReference>
<dbReference type="SMART" id="SM00382">
    <property type="entry name" value="AAA"/>
    <property type="match status" value="1"/>
</dbReference>
<dbReference type="GO" id="GO:0005524">
    <property type="term" value="F:ATP binding"/>
    <property type="evidence" value="ECO:0007669"/>
    <property type="project" value="UniProtKB-KW"/>
</dbReference>
<evidence type="ECO:0000256" key="2">
    <source>
        <dbReference type="ARBA" id="ARBA00022448"/>
    </source>
</evidence>
<feature type="transmembrane region" description="Helical" evidence="9">
    <location>
        <begin position="598"/>
        <end position="617"/>
    </location>
</feature>
<dbReference type="InterPro" id="IPR027417">
    <property type="entry name" value="P-loop_NTPase"/>
</dbReference>
<dbReference type="PROSITE" id="PS00211">
    <property type="entry name" value="ABC_TRANSPORTER_1"/>
    <property type="match status" value="1"/>
</dbReference>
<dbReference type="GO" id="GO:0016887">
    <property type="term" value="F:ATP hydrolysis activity"/>
    <property type="evidence" value="ECO:0007669"/>
    <property type="project" value="InterPro"/>
</dbReference>
<dbReference type="EMBL" id="PQWO01000013">
    <property type="protein sequence ID" value="PZD71860.1"/>
    <property type="molecule type" value="Genomic_DNA"/>
</dbReference>
<keyword evidence="6 9" id="KW-1133">Transmembrane helix</keyword>
<evidence type="ECO:0000256" key="8">
    <source>
        <dbReference type="SAM" id="MobiDB-lite"/>
    </source>
</evidence>
<dbReference type="SMART" id="SM00240">
    <property type="entry name" value="FHA"/>
    <property type="match status" value="2"/>
</dbReference>
<dbReference type="Gene3D" id="2.60.200.20">
    <property type="match status" value="2"/>
</dbReference>
<dbReference type="SUPFAM" id="SSF52540">
    <property type="entry name" value="P-loop containing nucleoside triphosphate hydrolases"/>
    <property type="match status" value="1"/>
</dbReference>
<dbReference type="Pfam" id="PF00005">
    <property type="entry name" value="ABC_tran"/>
    <property type="match status" value="1"/>
</dbReference>
<feature type="transmembrane region" description="Helical" evidence="9">
    <location>
        <begin position="846"/>
        <end position="864"/>
    </location>
</feature>
<organism evidence="12 13">
    <name type="scientific">Acaryochloris thomasi RCC1774</name>
    <dbReference type="NCBI Taxonomy" id="1764569"/>
    <lineage>
        <taxon>Bacteria</taxon>
        <taxon>Bacillati</taxon>
        <taxon>Cyanobacteriota</taxon>
        <taxon>Cyanophyceae</taxon>
        <taxon>Acaryochloridales</taxon>
        <taxon>Acaryochloridaceae</taxon>
        <taxon>Acaryochloris</taxon>
        <taxon>Acaryochloris thomasi</taxon>
    </lineage>
</organism>
<feature type="domain" description="ABC transporter" evidence="11">
    <location>
        <begin position="211"/>
        <end position="445"/>
    </location>
</feature>
<dbReference type="InterPro" id="IPR000253">
    <property type="entry name" value="FHA_dom"/>
</dbReference>
<dbReference type="RefSeq" id="WP_110987570.1">
    <property type="nucleotide sequence ID" value="NZ_CAWNWM010000013.1"/>
</dbReference>
<comment type="subcellular location">
    <subcellularLocation>
        <location evidence="1">Membrane</location>
        <topology evidence="1">Multi-pass membrane protein</topology>
    </subcellularLocation>
</comment>
<dbReference type="InterPro" id="IPR017871">
    <property type="entry name" value="ABC_transporter-like_CS"/>
</dbReference>
<evidence type="ECO:0000256" key="5">
    <source>
        <dbReference type="ARBA" id="ARBA00022840"/>
    </source>
</evidence>
<feature type="region of interest" description="Disordered" evidence="8">
    <location>
        <begin position="771"/>
        <end position="794"/>
    </location>
</feature>
<dbReference type="AlphaFoldDB" id="A0A2W1JD62"/>
<keyword evidence="12" id="KW-0378">Hydrolase</keyword>
<evidence type="ECO:0000313" key="12">
    <source>
        <dbReference type="EMBL" id="PZD71860.1"/>
    </source>
</evidence>
<keyword evidence="7 9" id="KW-0472">Membrane</keyword>
<dbReference type="InterPro" id="IPR013525">
    <property type="entry name" value="ABC2_TM"/>
</dbReference>
<dbReference type="PROSITE" id="PS50006">
    <property type="entry name" value="FHA_DOMAIN"/>
    <property type="match status" value="2"/>
</dbReference>
<dbReference type="CDD" id="cd00060">
    <property type="entry name" value="FHA"/>
    <property type="match status" value="2"/>
</dbReference>
<dbReference type="FunFam" id="3.40.50.300:FF:000474">
    <property type="entry name" value="Putative ABC transporter ATP-binding subunit"/>
    <property type="match status" value="1"/>
</dbReference>
<dbReference type="Gene3D" id="3.40.50.300">
    <property type="entry name" value="P-loop containing nucleotide triphosphate hydrolases"/>
    <property type="match status" value="1"/>
</dbReference>